<sequence>MGYFYVGGWWVRASAQVFNKISVFGYVGKALIEICKEIKKGYLSKAWKIEAPLRTE</sequence>
<keyword evidence="2" id="KW-1185">Reference proteome</keyword>
<protein>
    <submittedName>
        <fullName evidence="1">Uncharacterized protein</fullName>
    </submittedName>
</protein>
<accession>A0A4S4N5I5</accession>
<proteinExistence type="predicted"/>
<dbReference type="Proteomes" id="UP000308730">
    <property type="component" value="Unassembled WGS sequence"/>
</dbReference>
<organism evidence="1 2">
    <name type="scientific">Antrodiella citrinella</name>
    <dbReference type="NCBI Taxonomy" id="2447956"/>
    <lineage>
        <taxon>Eukaryota</taxon>
        <taxon>Fungi</taxon>
        <taxon>Dikarya</taxon>
        <taxon>Basidiomycota</taxon>
        <taxon>Agaricomycotina</taxon>
        <taxon>Agaricomycetes</taxon>
        <taxon>Polyporales</taxon>
        <taxon>Steccherinaceae</taxon>
        <taxon>Antrodiella</taxon>
    </lineage>
</organism>
<name>A0A4S4N5I5_9APHY</name>
<evidence type="ECO:0000313" key="2">
    <source>
        <dbReference type="Proteomes" id="UP000308730"/>
    </source>
</evidence>
<dbReference type="EMBL" id="SGPM01000009">
    <property type="protein sequence ID" value="THH33198.1"/>
    <property type="molecule type" value="Genomic_DNA"/>
</dbReference>
<comment type="caution">
    <text evidence="1">The sequence shown here is derived from an EMBL/GenBank/DDBJ whole genome shotgun (WGS) entry which is preliminary data.</text>
</comment>
<gene>
    <name evidence="1" type="ORF">EUX98_g985</name>
</gene>
<evidence type="ECO:0000313" key="1">
    <source>
        <dbReference type="EMBL" id="THH33198.1"/>
    </source>
</evidence>
<dbReference type="OrthoDB" id="2798334at2759"/>
<reference evidence="1 2" key="1">
    <citation type="submission" date="2019-02" db="EMBL/GenBank/DDBJ databases">
        <title>Genome sequencing of the rare red list fungi Antrodiella citrinella (Flaviporus citrinellus).</title>
        <authorList>
            <person name="Buettner E."/>
            <person name="Kellner H."/>
        </authorList>
    </citation>
    <scope>NUCLEOTIDE SEQUENCE [LARGE SCALE GENOMIC DNA]</scope>
    <source>
        <strain evidence="1 2">DSM 108506</strain>
    </source>
</reference>
<dbReference type="AlphaFoldDB" id="A0A4S4N5I5"/>